<gene>
    <name evidence="1" type="ORF">METZ01_LOCUS307873</name>
</gene>
<sequence length="230" mass="26960">MRSISIKEAAAIRGVSERRISQLAKEPGSGVWRVERGRYSFEPPHKGDHLRKADEVLYKAEWLYEKGETEEAENIWERFLKSEIENTQRSAGIRAVALLNLIWFEDTQLRDKSGVPKKSFAELFHENNLRDSFSEDQFDYLVNHSHFDLGMITPDDQAELVKEIRSKFNKLMQLSSPKTSLPEIDKLNWHLITIEILKNVMLSRREREEKPRIDYIGLAINIVNDLRERH</sequence>
<name>A0A382N1K4_9ZZZZ</name>
<reference evidence="1" key="1">
    <citation type="submission" date="2018-05" db="EMBL/GenBank/DDBJ databases">
        <authorList>
            <person name="Lanie J.A."/>
            <person name="Ng W.-L."/>
            <person name="Kazmierczak K.M."/>
            <person name="Andrzejewski T.M."/>
            <person name="Davidsen T.M."/>
            <person name="Wayne K.J."/>
            <person name="Tettelin H."/>
            <person name="Glass J.I."/>
            <person name="Rusch D."/>
            <person name="Podicherti R."/>
            <person name="Tsui H.-C.T."/>
            <person name="Winkler M.E."/>
        </authorList>
    </citation>
    <scope>NUCLEOTIDE SEQUENCE</scope>
</reference>
<evidence type="ECO:0000313" key="1">
    <source>
        <dbReference type="EMBL" id="SVC55019.1"/>
    </source>
</evidence>
<accession>A0A382N1K4</accession>
<protein>
    <submittedName>
        <fullName evidence="1">Uncharacterized protein</fullName>
    </submittedName>
</protein>
<proteinExistence type="predicted"/>
<dbReference type="EMBL" id="UINC01097371">
    <property type="protein sequence ID" value="SVC55019.1"/>
    <property type="molecule type" value="Genomic_DNA"/>
</dbReference>
<organism evidence="1">
    <name type="scientific">marine metagenome</name>
    <dbReference type="NCBI Taxonomy" id="408172"/>
    <lineage>
        <taxon>unclassified sequences</taxon>
        <taxon>metagenomes</taxon>
        <taxon>ecological metagenomes</taxon>
    </lineage>
</organism>
<dbReference type="AlphaFoldDB" id="A0A382N1K4"/>